<name>X8AHA4_MYCXE</name>
<gene>
    <name evidence="1" type="ORF">I553_4507</name>
</gene>
<organism evidence="1">
    <name type="scientific">Mycobacterium xenopi 4042</name>
    <dbReference type="NCBI Taxonomy" id="1299334"/>
    <lineage>
        <taxon>Bacteria</taxon>
        <taxon>Bacillati</taxon>
        <taxon>Actinomycetota</taxon>
        <taxon>Actinomycetes</taxon>
        <taxon>Mycobacteriales</taxon>
        <taxon>Mycobacteriaceae</taxon>
        <taxon>Mycobacterium</taxon>
    </lineage>
</organism>
<accession>X8AHA4</accession>
<dbReference type="AlphaFoldDB" id="X8AHA4"/>
<proteinExistence type="predicted"/>
<protein>
    <recommendedName>
        <fullName evidence="2">DUF35 domain-containing protein</fullName>
    </recommendedName>
</protein>
<sequence>MIRVEGRLTENDPAKLRFGMEVELTMVPLTTDDDGNEVMTFAFRPV</sequence>
<evidence type="ECO:0000313" key="1">
    <source>
        <dbReference type="EMBL" id="EUA30250.1"/>
    </source>
</evidence>
<dbReference type="PATRIC" id="fig|1299334.3.peg.6185"/>
<evidence type="ECO:0008006" key="2">
    <source>
        <dbReference type="Google" id="ProtNLM"/>
    </source>
</evidence>
<reference evidence="1" key="1">
    <citation type="submission" date="2014-01" db="EMBL/GenBank/DDBJ databases">
        <authorList>
            <person name="Brown-Elliot B."/>
            <person name="Wallace R."/>
            <person name="Lenaerts A."/>
            <person name="Ordway D."/>
            <person name="DeGroote M.A."/>
            <person name="Parker T."/>
            <person name="Sizemore C."/>
            <person name="Tallon L.J."/>
            <person name="Sadzewicz L.K."/>
            <person name="Sengamalay N."/>
            <person name="Fraser C.M."/>
            <person name="Hine E."/>
            <person name="Shefchek K.A."/>
            <person name="Das S.P."/>
            <person name="Tettelin H."/>
        </authorList>
    </citation>
    <scope>NUCLEOTIDE SEQUENCE [LARGE SCALE GENOMIC DNA]</scope>
    <source>
        <strain evidence="1">4042</strain>
    </source>
</reference>
<dbReference type="EMBL" id="JAOB01000060">
    <property type="protein sequence ID" value="EUA30250.1"/>
    <property type="molecule type" value="Genomic_DNA"/>
</dbReference>
<comment type="caution">
    <text evidence="1">The sequence shown here is derived from an EMBL/GenBank/DDBJ whole genome shotgun (WGS) entry which is preliminary data.</text>
</comment>